<dbReference type="Proteomes" id="UP000027746">
    <property type="component" value="Unassembled WGS sequence"/>
</dbReference>
<protein>
    <recommendedName>
        <fullName evidence="3">DUF3168 domain-containing protein</fullName>
    </recommendedName>
</protein>
<comment type="caution">
    <text evidence="1">The sequence shown here is derived from an EMBL/GenBank/DDBJ whole genome shotgun (WGS) entry which is preliminary data.</text>
</comment>
<gene>
    <name evidence="1" type="ORF">SUH3_00155</name>
</gene>
<dbReference type="AlphaFoldDB" id="A0A073J6K1"/>
<dbReference type="GeneID" id="68869959"/>
<sequence>MEELIRALLKADVTVMARANGNVNFGSHPQGTPWPGVVLYTVGDAGSYTLQGSSGLSKARVQANCIAPSYSAAKQLSRAVRDALSGHASAGLQGVFHVGTRDGREGGTNEATRPHLVSLDFIVTYNN</sequence>
<dbReference type="RefSeq" id="WP_037920229.1">
    <property type="nucleotide sequence ID" value="NZ_CP054599.1"/>
</dbReference>
<name>A0A073J6K1_9RHOB</name>
<proteinExistence type="predicted"/>
<keyword evidence="2" id="KW-1185">Reference proteome</keyword>
<dbReference type="OrthoDB" id="7950654at2"/>
<dbReference type="EMBL" id="JAMD01000001">
    <property type="protein sequence ID" value="KEJ97430.1"/>
    <property type="molecule type" value="Genomic_DNA"/>
</dbReference>
<evidence type="ECO:0000313" key="2">
    <source>
        <dbReference type="Proteomes" id="UP000027746"/>
    </source>
</evidence>
<accession>A0A073J6K1</accession>
<evidence type="ECO:0008006" key="3">
    <source>
        <dbReference type="Google" id="ProtNLM"/>
    </source>
</evidence>
<reference evidence="1 2" key="1">
    <citation type="submission" date="2014-01" db="EMBL/GenBank/DDBJ databases">
        <title>Sulfitobacter sp. H3 (MCCC 1A00686) Genome Sequencing.</title>
        <authorList>
            <person name="Lai Q."/>
            <person name="Hong Z."/>
        </authorList>
    </citation>
    <scope>NUCLEOTIDE SEQUENCE [LARGE SCALE GENOMIC DNA]</scope>
    <source>
        <strain evidence="1 2">H3</strain>
    </source>
</reference>
<dbReference type="InterPro" id="IPR021508">
    <property type="entry name" value="Gp17-like"/>
</dbReference>
<organism evidence="1 2">
    <name type="scientific">Pseudosulfitobacter pseudonitzschiae</name>
    <dbReference type="NCBI Taxonomy" id="1402135"/>
    <lineage>
        <taxon>Bacteria</taxon>
        <taxon>Pseudomonadati</taxon>
        <taxon>Pseudomonadota</taxon>
        <taxon>Alphaproteobacteria</taxon>
        <taxon>Rhodobacterales</taxon>
        <taxon>Roseobacteraceae</taxon>
        <taxon>Pseudosulfitobacter</taxon>
    </lineage>
</organism>
<dbReference type="Pfam" id="PF11367">
    <property type="entry name" value="Tail_completion_gp17"/>
    <property type="match status" value="1"/>
</dbReference>
<evidence type="ECO:0000313" key="1">
    <source>
        <dbReference type="EMBL" id="KEJ97430.1"/>
    </source>
</evidence>